<accession>A0A0E0C2C2</accession>
<feature type="region of interest" description="Disordered" evidence="1">
    <location>
        <begin position="1"/>
        <end position="32"/>
    </location>
</feature>
<evidence type="ECO:0000256" key="1">
    <source>
        <dbReference type="SAM" id="MobiDB-lite"/>
    </source>
</evidence>
<evidence type="ECO:0000313" key="2">
    <source>
        <dbReference type="EnsemblPlants" id="OMERI01G15270.1"/>
    </source>
</evidence>
<dbReference type="HOGENOM" id="CLU_2376382_0_0_1"/>
<dbReference type="Proteomes" id="UP000008021">
    <property type="component" value="Chromosome 1"/>
</dbReference>
<keyword evidence="3" id="KW-1185">Reference proteome</keyword>
<reference evidence="2" key="1">
    <citation type="submission" date="2015-04" db="UniProtKB">
        <authorList>
            <consortium name="EnsemblPlants"/>
        </authorList>
    </citation>
    <scope>IDENTIFICATION</scope>
</reference>
<name>A0A0E0C2C2_9ORYZ</name>
<feature type="compositionally biased region" description="Low complexity" evidence="1">
    <location>
        <begin position="15"/>
        <end position="32"/>
    </location>
</feature>
<organism evidence="2">
    <name type="scientific">Oryza meridionalis</name>
    <dbReference type="NCBI Taxonomy" id="40149"/>
    <lineage>
        <taxon>Eukaryota</taxon>
        <taxon>Viridiplantae</taxon>
        <taxon>Streptophyta</taxon>
        <taxon>Embryophyta</taxon>
        <taxon>Tracheophyta</taxon>
        <taxon>Spermatophyta</taxon>
        <taxon>Magnoliopsida</taxon>
        <taxon>Liliopsida</taxon>
        <taxon>Poales</taxon>
        <taxon>Poaceae</taxon>
        <taxon>BOP clade</taxon>
        <taxon>Oryzoideae</taxon>
        <taxon>Oryzeae</taxon>
        <taxon>Oryzinae</taxon>
        <taxon>Oryza</taxon>
    </lineage>
</organism>
<dbReference type="AlphaFoldDB" id="A0A0E0C2C2"/>
<proteinExistence type="predicted"/>
<dbReference type="Gramene" id="OMERI01G15270.1">
    <property type="protein sequence ID" value="OMERI01G15270.1"/>
    <property type="gene ID" value="OMERI01G15270"/>
</dbReference>
<sequence length="95" mass="10166">MSPSLAPSLDATPTSASRRLPASSRRWQSGQRRGACNDFAWTDVGVESSAFHDGGPIEEAPCISSRRPSCKQSGKSKMFVVAACAIHSHFIQTSD</sequence>
<protein>
    <submittedName>
        <fullName evidence="2">Uncharacterized protein</fullName>
    </submittedName>
</protein>
<reference evidence="2" key="2">
    <citation type="submission" date="2018-05" db="EMBL/GenBank/DDBJ databases">
        <title>OmerRS3 (Oryza meridionalis Reference Sequence Version 3).</title>
        <authorList>
            <person name="Zhang J."/>
            <person name="Kudrna D."/>
            <person name="Lee S."/>
            <person name="Talag J."/>
            <person name="Welchert J."/>
            <person name="Wing R.A."/>
        </authorList>
    </citation>
    <scope>NUCLEOTIDE SEQUENCE [LARGE SCALE GENOMIC DNA]</scope>
    <source>
        <strain evidence="2">cv. OR44</strain>
    </source>
</reference>
<evidence type="ECO:0000313" key="3">
    <source>
        <dbReference type="Proteomes" id="UP000008021"/>
    </source>
</evidence>
<dbReference type="EnsemblPlants" id="OMERI01G15270.1">
    <property type="protein sequence ID" value="OMERI01G15270.1"/>
    <property type="gene ID" value="OMERI01G15270"/>
</dbReference>